<accession>A0ABT3CQF9</accession>
<evidence type="ECO:0000256" key="8">
    <source>
        <dbReference type="SAM" id="Phobius"/>
    </source>
</evidence>
<evidence type="ECO:0000256" key="7">
    <source>
        <dbReference type="RuleBase" id="RU003879"/>
    </source>
</evidence>
<comment type="caution">
    <text evidence="9">The sequence shown here is derived from an EMBL/GenBank/DDBJ whole genome shotgun (WGS) entry which is preliminary data.</text>
</comment>
<evidence type="ECO:0000313" key="10">
    <source>
        <dbReference type="Proteomes" id="UP001300692"/>
    </source>
</evidence>
<dbReference type="Proteomes" id="UP001300692">
    <property type="component" value="Unassembled WGS sequence"/>
</dbReference>
<gene>
    <name evidence="9" type="ORF">N7U62_02435</name>
</gene>
<dbReference type="PANTHER" id="PTHR30558:SF3">
    <property type="entry name" value="BIOPOLYMER TRANSPORT PROTEIN EXBD-RELATED"/>
    <property type="match status" value="1"/>
</dbReference>
<keyword evidence="7" id="KW-0653">Protein transport</keyword>
<evidence type="ECO:0000256" key="5">
    <source>
        <dbReference type="ARBA" id="ARBA00022989"/>
    </source>
</evidence>
<evidence type="ECO:0000313" key="9">
    <source>
        <dbReference type="EMBL" id="MCV9385498.1"/>
    </source>
</evidence>
<evidence type="ECO:0000256" key="6">
    <source>
        <dbReference type="ARBA" id="ARBA00023136"/>
    </source>
</evidence>
<evidence type="ECO:0000256" key="2">
    <source>
        <dbReference type="ARBA" id="ARBA00005811"/>
    </source>
</evidence>
<keyword evidence="5 8" id="KW-1133">Transmembrane helix</keyword>
<evidence type="ECO:0000256" key="4">
    <source>
        <dbReference type="ARBA" id="ARBA00022692"/>
    </source>
</evidence>
<evidence type="ECO:0000256" key="3">
    <source>
        <dbReference type="ARBA" id="ARBA00022475"/>
    </source>
</evidence>
<sequence length="163" mass="18646">MQPTVKPKENDMKKIKTKTRSKAEISTASLPDIVFLLLFFFMVTATIRTVDDQVEVTQPQAEAISKVDQKTLIRELAVGPPKDALVGSEARIYSEGKWIKMEDIAQWVMEQKQTLPESQRDQMIVMLRADEYVKMGMVADIQTELRKADARKILYRTRQQGGQ</sequence>
<proteinExistence type="inferred from homology"/>
<dbReference type="EMBL" id="JAOYOD010000001">
    <property type="protein sequence ID" value="MCV9385498.1"/>
    <property type="molecule type" value="Genomic_DNA"/>
</dbReference>
<dbReference type="RefSeq" id="WP_264136287.1">
    <property type="nucleotide sequence ID" value="NZ_JAOYOD010000001.1"/>
</dbReference>
<keyword evidence="4 7" id="KW-0812">Transmembrane</keyword>
<keyword evidence="6 8" id="KW-0472">Membrane</keyword>
<keyword evidence="10" id="KW-1185">Reference proteome</keyword>
<protein>
    <submittedName>
        <fullName evidence="9">Biopolymer transporter ExbD</fullName>
    </submittedName>
</protein>
<dbReference type="PANTHER" id="PTHR30558">
    <property type="entry name" value="EXBD MEMBRANE COMPONENT OF PMF-DRIVEN MACROMOLECULE IMPORT SYSTEM"/>
    <property type="match status" value="1"/>
</dbReference>
<organism evidence="9 10">
    <name type="scientific">Reichenbachiella ulvae</name>
    <dbReference type="NCBI Taxonomy" id="2980104"/>
    <lineage>
        <taxon>Bacteria</taxon>
        <taxon>Pseudomonadati</taxon>
        <taxon>Bacteroidota</taxon>
        <taxon>Cytophagia</taxon>
        <taxon>Cytophagales</taxon>
        <taxon>Reichenbachiellaceae</taxon>
        <taxon>Reichenbachiella</taxon>
    </lineage>
</organism>
<comment type="similarity">
    <text evidence="2 7">Belongs to the ExbD/TolR family.</text>
</comment>
<dbReference type="InterPro" id="IPR003400">
    <property type="entry name" value="ExbD"/>
</dbReference>
<keyword evidence="3" id="KW-1003">Cell membrane</keyword>
<comment type="subcellular location">
    <subcellularLocation>
        <location evidence="1">Cell membrane</location>
        <topology evidence="1">Single-pass membrane protein</topology>
    </subcellularLocation>
    <subcellularLocation>
        <location evidence="7">Cell membrane</location>
        <topology evidence="7">Single-pass type II membrane protein</topology>
    </subcellularLocation>
</comment>
<keyword evidence="7" id="KW-0813">Transport</keyword>
<evidence type="ECO:0000256" key="1">
    <source>
        <dbReference type="ARBA" id="ARBA00004162"/>
    </source>
</evidence>
<reference evidence="9 10" key="1">
    <citation type="submission" date="2022-10" db="EMBL/GenBank/DDBJ databases">
        <title>Comparative genomics and taxonomic characterization of three novel marine species of genus Reichenbachiella exhibiting antioxidant and polysaccharide degradation activities.</title>
        <authorList>
            <person name="Muhammad N."/>
            <person name="Lee Y.-J."/>
            <person name="Ko J."/>
            <person name="Kim S.-G."/>
        </authorList>
    </citation>
    <scope>NUCLEOTIDE SEQUENCE [LARGE SCALE GENOMIC DNA]</scope>
    <source>
        <strain evidence="9 10">ABR2-5</strain>
    </source>
</reference>
<name>A0ABT3CQF9_9BACT</name>
<feature type="transmembrane region" description="Helical" evidence="8">
    <location>
        <begin position="21"/>
        <end position="43"/>
    </location>
</feature>
<dbReference type="Pfam" id="PF02472">
    <property type="entry name" value="ExbD"/>
    <property type="match status" value="1"/>
</dbReference>